<evidence type="ECO:0000313" key="2">
    <source>
        <dbReference type="EMBL" id="MBD7916382.1"/>
    </source>
</evidence>
<reference evidence="2 3" key="1">
    <citation type="submission" date="2020-08" db="EMBL/GenBank/DDBJ databases">
        <title>A Genomic Blueprint of the Chicken Gut Microbiome.</title>
        <authorList>
            <person name="Gilroy R."/>
            <person name="Ravi A."/>
            <person name="Getino M."/>
            <person name="Pursley I."/>
            <person name="Horton D.L."/>
            <person name="Alikhan N.-F."/>
            <person name="Baker D."/>
            <person name="Gharbi K."/>
            <person name="Hall N."/>
            <person name="Watson M."/>
            <person name="Adriaenssens E.M."/>
            <person name="Foster-Nyarko E."/>
            <person name="Jarju S."/>
            <person name="Secka A."/>
            <person name="Antonio M."/>
            <person name="Oren A."/>
            <person name="Chaudhuri R."/>
            <person name="La Ragione R.M."/>
            <person name="Hildebrand F."/>
            <person name="Pallen M.J."/>
        </authorList>
    </citation>
    <scope>NUCLEOTIDE SEQUENCE [LARGE SCALE GENOMIC DNA]</scope>
    <source>
        <strain evidence="2 3">Sa3CUN1</strain>
    </source>
</reference>
<dbReference type="InterPro" id="IPR041420">
    <property type="entry name" value="PBECR4"/>
</dbReference>
<name>A0ABR8Q7I1_9CLOT</name>
<dbReference type="Pfam" id="PF18813">
    <property type="entry name" value="PBECR4"/>
    <property type="match status" value="1"/>
</dbReference>
<sequence length="211" mass="24626">MTKEDLIDLDRIPDIDECSLKAIQEFHDENLAKNIYGYKLNNGFELKIRFYKENLPHLLGIQKVVKDKRMKKLYQGKNGYDGIVNRSITIEKLKQLDNQLKDKDKQLNAIAPKITCFHLIPKLLSSCQVIKFYPERVKGKCSLKSEFILFDEKLGIKLHLGVLKSSDNSNVYVPESFIPKGTRDRDRDRLTHTTPKQEFKTIEERYIIPID</sequence>
<evidence type="ECO:0000259" key="1">
    <source>
        <dbReference type="Pfam" id="PF18813"/>
    </source>
</evidence>
<keyword evidence="3" id="KW-1185">Reference proteome</keyword>
<gene>
    <name evidence="2" type="ORF">H9660_14640</name>
</gene>
<organism evidence="2 3">
    <name type="scientific">Clostridium gallinarum</name>
    <dbReference type="NCBI Taxonomy" id="2762246"/>
    <lineage>
        <taxon>Bacteria</taxon>
        <taxon>Bacillati</taxon>
        <taxon>Bacillota</taxon>
        <taxon>Clostridia</taxon>
        <taxon>Eubacteriales</taxon>
        <taxon>Clostridiaceae</taxon>
        <taxon>Clostridium</taxon>
    </lineage>
</organism>
<feature type="domain" description="Phage-Barnase-EndoU-ColicinE5/D-RelE like nuclease 4" evidence="1">
    <location>
        <begin position="21"/>
        <end position="202"/>
    </location>
</feature>
<dbReference type="EMBL" id="JACSQZ010000077">
    <property type="protein sequence ID" value="MBD7916382.1"/>
    <property type="molecule type" value="Genomic_DNA"/>
</dbReference>
<evidence type="ECO:0000313" key="3">
    <source>
        <dbReference type="Proteomes" id="UP000640335"/>
    </source>
</evidence>
<accession>A0ABR8Q7I1</accession>
<dbReference type="RefSeq" id="WP_191751126.1">
    <property type="nucleotide sequence ID" value="NZ_JACSQZ010000077.1"/>
</dbReference>
<protein>
    <recommendedName>
        <fullName evidence="1">Phage-Barnase-EndoU-ColicinE5/D-RelE like nuclease 4 domain-containing protein</fullName>
    </recommendedName>
</protein>
<proteinExistence type="predicted"/>
<dbReference type="Proteomes" id="UP000640335">
    <property type="component" value="Unassembled WGS sequence"/>
</dbReference>
<comment type="caution">
    <text evidence="2">The sequence shown here is derived from an EMBL/GenBank/DDBJ whole genome shotgun (WGS) entry which is preliminary data.</text>
</comment>